<evidence type="ECO:0000256" key="4">
    <source>
        <dbReference type="ARBA" id="ARBA00023125"/>
    </source>
</evidence>
<accession>A0A1S3H5T6</accession>
<evidence type="ECO:0000256" key="2">
    <source>
        <dbReference type="ARBA" id="ARBA00009050"/>
    </source>
</evidence>
<dbReference type="Pfam" id="PF00170">
    <property type="entry name" value="bZIP_1"/>
    <property type="match status" value="1"/>
</dbReference>
<evidence type="ECO:0000259" key="9">
    <source>
        <dbReference type="PROSITE" id="PS50217"/>
    </source>
</evidence>
<feature type="coiled-coil region" evidence="7">
    <location>
        <begin position="514"/>
        <end position="541"/>
    </location>
</feature>
<dbReference type="GO" id="GO:0000981">
    <property type="term" value="F:DNA-binding transcription factor activity, RNA polymerase II-specific"/>
    <property type="evidence" value="ECO:0007669"/>
    <property type="project" value="TreeGrafter"/>
</dbReference>
<dbReference type="SUPFAM" id="SSF57959">
    <property type="entry name" value="Leucine zipper domain"/>
    <property type="match status" value="1"/>
</dbReference>
<keyword evidence="5" id="KW-0804">Transcription</keyword>
<dbReference type="InterPro" id="IPR046347">
    <property type="entry name" value="bZIP_sf"/>
</dbReference>
<evidence type="ECO:0000256" key="1">
    <source>
        <dbReference type="ARBA" id="ARBA00004167"/>
    </source>
</evidence>
<evidence type="ECO:0000256" key="7">
    <source>
        <dbReference type="SAM" id="Coils"/>
    </source>
</evidence>
<protein>
    <submittedName>
        <fullName evidence="11">Cyclic AMP-dependent transcription factor ATF-6 beta-like isoform X1</fullName>
    </submittedName>
</protein>
<feature type="coiled-coil region" evidence="7">
    <location>
        <begin position="329"/>
        <end position="377"/>
    </location>
</feature>
<dbReference type="GO" id="GO:0000978">
    <property type="term" value="F:RNA polymerase II cis-regulatory region sequence-specific DNA binding"/>
    <property type="evidence" value="ECO:0007669"/>
    <property type="project" value="TreeGrafter"/>
</dbReference>
<dbReference type="Proteomes" id="UP000085678">
    <property type="component" value="Unplaced"/>
</dbReference>
<comment type="similarity">
    <text evidence="2">Belongs to the bZIP family. ATF subfamily.</text>
</comment>
<feature type="region of interest" description="Disordered" evidence="8">
    <location>
        <begin position="673"/>
        <end position="701"/>
    </location>
</feature>
<dbReference type="CDD" id="cd14700">
    <property type="entry name" value="bZIP_ATF6"/>
    <property type="match status" value="1"/>
</dbReference>
<comment type="subcellular location">
    <subcellularLocation>
        <location evidence="1">Membrane</location>
        <topology evidence="1">Single-pass membrane protein</topology>
    </subcellularLocation>
</comment>
<dbReference type="Gene3D" id="1.20.5.170">
    <property type="match status" value="1"/>
</dbReference>
<feature type="compositionally biased region" description="Low complexity" evidence="8">
    <location>
        <begin position="92"/>
        <end position="104"/>
    </location>
</feature>
<keyword evidence="10" id="KW-1185">Reference proteome</keyword>
<feature type="region of interest" description="Disordered" evidence="8">
    <location>
        <begin position="227"/>
        <end position="259"/>
    </location>
</feature>
<dbReference type="GO" id="GO:0030968">
    <property type="term" value="P:endoplasmic reticulum unfolded protein response"/>
    <property type="evidence" value="ECO:0007669"/>
    <property type="project" value="TreeGrafter"/>
</dbReference>
<dbReference type="PROSITE" id="PS50217">
    <property type="entry name" value="BZIP"/>
    <property type="match status" value="1"/>
</dbReference>
<keyword evidence="7" id="KW-0175">Coiled coil</keyword>
<feature type="compositionally biased region" description="Pro residues" evidence="8">
    <location>
        <begin position="236"/>
        <end position="247"/>
    </location>
</feature>
<dbReference type="FunCoup" id="A0A1S3H5T6">
    <property type="interactions" value="846"/>
</dbReference>
<dbReference type="InterPro" id="IPR004827">
    <property type="entry name" value="bZIP"/>
</dbReference>
<name>A0A1S3H5T6_LINAN</name>
<dbReference type="PANTHER" id="PTHR46164">
    <property type="entry name" value="ATF6, ISOFORM C"/>
    <property type="match status" value="1"/>
</dbReference>
<dbReference type="GO" id="GO:0016020">
    <property type="term" value="C:membrane"/>
    <property type="evidence" value="ECO:0007669"/>
    <property type="project" value="UniProtKB-SubCell"/>
</dbReference>
<sequence>MAADVLSATDTQFFADNLLSNEDWDPAHLDKLDDFSSLIDVEASLASDELLHQLPQDLELPMLEDGMSPGELGEFDFGPDWMETDGLRDPGDNSSDSGISSVSIKQEPFSPALSHTSDCSGDSFLQQTPLDQLPLLNQFDVKLESPPPTPPQDNSDSAVQYIQPSAISCGVTFQKGAAAAAQPAHSKPHITTVKLTHVTGLNPDSKPLPTKVVNVLNSKVKIQPKLPNSSACVTPAPSPPPPTPPGVAPGSPCAGSQGTAASKPLVLTAEEFARLTAQGVLKFHPPEQEANKTNSSVAQCIPVPQGEDPRVWKRQQRMIKNRESASLSRKRKKEYMTTIENQLQEISRENEKLRQENQNLKRKLSLLNSENMALKRSTGSTKVTATCLLTVLFMFALNLGPINNLVFKSSSETSLAAIPMSSVHPGGGRHLLTYDETMQQPISGKYFPRSKASFEDIESTLAELKRGFEREKFFRKNKDFIAFNSELESLCPVYFNKTESQRLANELTGWVLAHKEAQKKKKILEEENIREKKAVEAKNRKPTRKKYVKPKTLHAMMKGDLDIKYAKDSYPGSSQYQVQVFNSPDKSYMDFLDSIHRRNDTFYVVSFRRDHLLLPAVAHNKTMRPRMSLLMPALPLNETMQPPPGDMAMMQIDCEVMNTRLLHIKNTAVPSFMKEPPSNVTHTVVTNTETPDHLPREEVIP</sequence>
<keyword evidence="4" id="KW-0238">DNA-binding</keyword>
<proteinExistence type="inferred from homology"/>
<evidence type="ECO:0000313" key="10">
    <source>
        <dbReference type="Proteomes" id="UP000085678"/>
    </source>
</evidence>
<feature type="domain" description="BZIP" evidence="9">
    <location>
        <begin position="313"/>
        <end position="374"/>
    </location>
</feature>
<dbReference type="PANTHER" id="PTHR46164:SF3">
    <property type="entry name" value="ATF6, ISOFORM C"/>
    <property type="match status" value="1"/>
</dbReference>
<dbReference type="AlphaFoldDB" id="A0A1S3H5T6"/>
<evidence type="ECO:0000256" key="5">
    <source>
        <dbReference type="ARBA" id="ARBA00023163"/>
    </source>
</evidence>
<feature type="compositionally biased region" description="Polar residues" evidence="8">
    <location>
        <begin position="113"/>
        <end position="124"/>
    </location>
</feature>
<dbReference type="GO" id="GO:0005634">
    <property type="term" value="C:nucleus"/>
    <property type="evidence" value="ECO:0007669"/>
    <property type="project" value="TreeGrafter"/>
</dbReference>
<evidence type="ECO:0000256" key="8">
    <source>
        <dbReference type="SAM" id="MobiDB-lite"/>
    </source>
</evidence>
<feature type="compositionally biased region" description="Low complexity" evidence="8">
    <location>
        <begin position="679"/>
        <end position="689"/>
    </location>
</feature>
<dbReference type="InParanoid" id="A0A1S3H5T6"/>
<evidence type="ECO:0000256" key="6">
    <source>
        <dbReference type="ARBA" id="ARBA00023242"/>
    </source>
</evidence>
<feature type="region of interest" description="Disordered" evidence="8">
    <location>
        <begin position="65"/>
        <end position="126"/>
    </location>
</feature>
<keyword evidence="6" id="KW-0539">Nucleus</keyword>
<dbReference type="InterPro" id="IPR051882">
    <property type="entry name" value="ATF_bZIP_TF"/>
</dbReference>
<feature type="compositionally biased region" description="Basic and acidic residues" evidence="8">
    <location>
        <begin position="690"/>
        <end position="701"/>
    </location>
</feature>
<evidence type="ECO:0000256" key="3">
    <source>
        <dbReference type="ARBA" id="ARBA00023015"/>
    </source>
</evidence>
<dbReference type="STRING" id="7574.A0A1S3H5T6"/>
<organism evidence="10 11">
    <name type="scientific">Lingula anatina</name>
    <name type="common">Brachiopod</name>
    <name type="synonym">Lingula unguis</name>
    <dbReference type="NCBI Taxonomy" id="7574"/>
    <lineage>
        <taxon>Eukaryota</taxon>
        <taxon>Metazoa</taxon>
        <taxon>Spiralia</taxon>
        <taxon>Lophotrochozoa</taxon>
        <taxon>Brachiopoda</taxon>
        <taxon>Linguliformea</taxon>
        <taxon>Lingulata</taxon>
        <taxon>Lingulida</taxon>
        <taxon>Linguloidea</taxon>
        <taxon>Lingulidae</taxon>
        <taxon>Lingula</taxon>
    </lineage>
</organism>
<dbReference type="RefSeq" id="XP_013381485.1">
    <property type="nucleotide sequence ID" value="XM_013526031.1"/>
</dbReference>
<evidence type="ECO:0000313" key="11">
    <source>
        <dbReference type="RefSeq" id="XP_013381485.1"/>
    </source>
</evidence>
<dbReference type="KEGG" id="lak:106152447"/>
<keyword evidence="3" id="KW-0805">Transcription regulation</keyword>
<reference evidence="11" key="1">
    <citation type="submission" date="2025-08" db="UniProtKB">
        <authorList>
            <consortium name="RefSeq"/>
        </authorList>
    </citation>
    <scope>IDENTIFICATION</scope>
    <source>
        <tissue evidence="11">Gonads</tissue>
    </source>
</reference>
<dbReference type="OrthoDB" id="644067at2759"/>
<dbReference type="SMART" id="SM00338">
    <property type="entry name" value="BRLZ"/>
    <property type="match status" value="1"/>
</dbReference>
<gene>
    <name evidence="11" type="primary">LOC106152447</name>
</gene>
<dbReference type="GeneID" id="106152447"/>